<keyword evidence="1" id="KW-0812">Transmembrane</keyword>
<dbReference type="WBParaSite" id="maker-unitig_43977-snap-gene-0.2-mRNA-1">
    <property type="protein sequence ID" value="maker-unitig_43977-snap-gene-0.2-mRNA-1"/>
    <property type="gene ID" value="maker-unitig_43977-snap-gene-0.2"/>
</dbReference>
<sequence length="277" mass="30061">WTVVCQYWTTMRPVMPSCDSGTECSSDCFAKSSERRRQCTNPEPQFGGQPCQSQRSLESVSSWSYCGEDCRSRRHRSCHNPAPRMAAAPATADSGAGAAADKEVRNCTDGQCKKEDPALLRYINGDGKTANLNNLAIYIGLFVAAAVVLTVVMVSPLDVVEVCVSISIHTNGNCSTVSSNDKDVKHTNASRDIQQQQQVRNDDDANLAPVHLPIVLTTRALPNITQVFHFTHLLTLAARGLQRTPQFGRCTSWLTSGLPTAATAAATCRTFKDLIIA</sequence>
<name>A0A1I8FR47_9PLAT</name>
<keyword evidence="1" id="KW-0472">Membrane</keyword>
<dbReference type="Proteomes" id="UP000095280">
    <property type="component" value="Unplaced"/>
</dbReference>
<evidence type="ECO:0000256" key="1">
    <source>
        <dbReference type="SAM" id="Phobius"/>
    </source>
</evidence>
<keyword evidence="2" id="KW-1185">Reference proteome</keyword>
<organism evidence="2 3">
    <name type="scientific">Macrostomum lignano</name>
    <dbReference type="NCBI Taxonomy" id="282301"/>
    <lineage>
        <taxon>Eukaryota</taxon>
        <taxon>Metazoa</taxon>
        <taxon>Spiralia</taxon>
        <taxon>Lophotrochozoa</taxon>
        <taxon>Platyhelminthes</taxon>
        <taxon>Rhabditophora</taxon>
        <taxon>Macrostomorpha</taxon>
        <taxon>Macrostomida</taxon>
        <taxon>Macrostomidae</taxon>
        <taxon>Macrostomum</taxon>
    </lineage>
</organism>
<dbReference type="PROSITE" id="PS50092">
    <property type="entry name" value="TSP1"/>
    <property type="match status" value="1"/>
</dbReference>
<accession>A0A1I8FR47</accession>
<evidence type="ECO:0000313" key="3">
    <source>
        <dbReference type="WBParaSite" id="maker-unitig_43977-snap-gene-0.2-mRNA-1"/>
    </source>
</evidence>
<dbReference type="InterPro" id="IPR000884">
    <property type="entry name" value="TSP1_rpt"/>
</dbReference>
<protein>
    <submittedName>
        <fullName evidence="3">ADAM_CR_2 domain-containing protein</fullName>
    </submittedName>
</protein>
<proteinExistence type="predicted"/>
<reference evidence="3" key="1">
    <citation type="submission" date="2016-11" db="UniProtKB">
        <authorList>
            <consortium name="WormBaseParasite"/>
        </authorList>
    </citation>
    <scope>IDENTIFICATION</scope>
</reference>
<evidence type="ECO:0000313" key="2">
    <source>
        <dbReference type="Proteomes" id="UP000095280"/>
    </source>
</evidence>
<dbReference type="AlphaFoldDB" id="A0A1I8FR47"/>
<feature type="transmembrane region" description="Helical" evidence="1">
    <location>
        <begin position="135"/>
        <end position="157"/>
    </location>
</feature>
<keyword evidence="1" id="KW-1133">Transmembrane helix</keyword>